<accession>A0ABW2L5C3</accession>
<proteinExistence type="predicted"/>
<evidence type="ECO:0000313" key="4">
    <source>
        <dbReference type="Proteomes" id="UP001596472"/>
    </source>
</evidence>
<evidence type="ECO:0000256" key="1">
    <source>
        <dbReference type="SAM" id="Coils"/>
    </source>
</evidence>
<feature type="transmembrane region" description="Helical" evidence="2">
    <location>
        <begin position="20"/>
        <end position="41"/>
    </location>
</feature>
<keyword evidence="2" id="KW-1133">Transmembrane helix</keyword>
<feature type="coiled-coil region" evidence="1">
    <location>
        <begin position="255"/>
        <end position="317"/>
    </location>
</feature>
<sequence length="441" mass="50113">MVEDSIDGGGGWSTCKPGGRLLWIVPSLVLHVAVIGVWVAMPADEARRPREKLHVESAQLEQLQEHIEDAKLRELHREVRRLQEIKRSMANIRSKELISLKEFEEDMRSRLNRDGRQALDELLRAQVGLSDAQQQFMEGLLKIEGLVQKVQALLDQHAFGEAIPLARQVLDQHDDLQTKLKALDQQLLLVQAKFDPADAVFGWITGNEIARRWDDLVIMNEQVFTKQSTTSDKMDRVRLRQGAALKRLVGEHGIAMQLQRSLDEEKKAQAEFESQFALLTDSLRKADTDIKVCELKLRKADQDLRSVRRERGQLGRELQSIHGGHPDTQQRRTDVQKMIEATDQKLIRLSQQRKGAGVALQEAKNLAHQSGQRLKQLRAPGDRWQQQRKNLTDRLAQVLKALVGEADIIAAQQDVFDLQSQAMELSHSLIEAANRSEEVSQ</sequence>
<evidence type="ECO:0000256" key="2">
    <source>
        <dbReference type="SAM" id="Phobius"/>
    </source>
</evidence>
<feature type="coiled-coil region" evidence="1">
    <location>
        <begin position="53"/>
        <end position="92"/>
    </location>
</feature>
<evidence type="ECO:0008006" key="5">
    <source>
        <dbReference type="Google" id="ProtNLM"/>
    </source>
</evidence>
<comment type="caution">
    <text evidence="3">The sequence shown here is derived from an EMBL/GenBank/DDBJ whole genome shotgun (WGS) entry which is preliminary data.</text>
</comment>
<keyword evidence="2" id="KW-0812">Transmembrane</keyword>
<keyword evidence="2" id="KW-0472">Membrane</keyword>
<evidence type="ECO:0000313" key="3">
    <source>
        <dbReference type="EMBL" id="MFC7337563.1"/>
    </source>
</evidence>
<name>A0ABW2L5C3_9BACT</name>
<dbReference type="RefSeq" id="WP_379711962.1">
    <property type="nucleotide sequence ID" value="NZ_JBHTBS010000004.1"/>
</dbReference>
<gene>
    <name evidence="3" type="ORF">ACFQY0_10275</name>
</gene>
<dbReference type="Proteomes" id="UP001596472">
    <property type="component" value="Unassembled WGS sequence"/>
</dbReference>
<keyword evidence="1" id="KW-0175">Coiled coil</keyword>
<dbReference type="EMBL" id="JBHTBS010000004">
    <property type="protein sequence ID" value="MFC7337563.1"/>
    <property type="molecule type" value="Genomic_DNA"/>
</dbReference>
<protein>
    <recommendedName>
        <fullName evidence="5">Chromosome partition protein Smc</fullName>
    </recommendedName>
</protein>
<feature type="coiled-coil region" evidence="1">
    <location>
        <begin position="166"/>
        <end position="193"/>
    </location>
</feature>
<organism evidence="3 4">
    <name type="scientific">Haloferula chungangensis</name>
    <dbReference type="NCBI Taxonomy" id="1048331"/>
    <lineage>
        <taxon>Bacteria</taxon>
        <taxon>Pseudomonadati</taxon>
        <taxon>Verrucomicrobiota</taxon>
        <taxon>Verrucomicrobiia</taxon>
        <taxon>Verrucomicrobiales</taxon>
        <taxon>Verrucomicrobiaceae</taxon>
        <taxon>Haloferula</taxon>
    </lineage>
</organism>
<reference evidence="4" key="1">
    <citation type="journal article" date="2019" name="Int. J. Syst. Evol. Microbiol.">
        <title>The Global Catalogue of Microorganisms (GCM) 10K type strain sequencing project: providing services to taxonomists for standard genome sequencing and annotation.</title>
        <authorList>
            <consortium name="The Broad Institute Genomics Platform"/>
            <consortium name="The Broad Institute Genome Sequencing Center for Infectious Disease"/>
            <person name="Wu L."/>
            <person name="Ma J."/>
        </authorList>
    </citation>
    <scope>NUCLEOTIDE SEQUENCE [LARGE SCALE GENOMIC DNA]</scope>
    <source>
        <strain evidence="4">CGMCC 4.1467</strain>
    </source>
</reference>
<keyword evidence="4" id="KW-1185">Reference proteome</keyword>